<dbReference type="RefSeq" id="WP_127690839.1">
    <property type="nucleotide sequence ID" value="NZ_RZUL01000003.1"/>
</dbReference>
<evidence type="ECO:0000256" key="4">
    <source>
        <dbReference type="ARBA" id="ARBA00023136"/>
    </source>
</evidence>
<feature type="transmembrane region" description="Helical" evidence="5">
    <location>
        <begin position="131"/>
        <end position="153"/>
    </location>
</feature>
<reference evidence="6 7" key="1">
    <citation type="submission" date="2019-01" db="EMBL/GenBank/DDBJ databases">
        <authorList>
            <person name="Chen W.-M."/>
        </authorList>
    </citation>
    <scope>NUCLEOTIDE SEQUENCE [LARGE SCALE GENOMIC DNA]</scope>
    <source>
        <strain evidence="6 7">TLA-22</strain>
    </source>
</reference>
<keyword evidence="3 5" id="KW-1133">Transmembrane helix</keyword>
<dbReference type="PANTHER" id="PTHR43701">
    <property type="entry name" value="MEMBRANE TRANSPORTER PROTEIN MJ0441-RELATED"/>
    <property type="match status" value="1"/>
</dbReference>
<keyword evidence="7" id="KW-1185">Reference proteome</keyword>
<dbReference type="EMBL" id="RZUL01000003">
    <property type="protein sequence ID" value="RVT40842.1"/>
    <property type="molecule type" value="Genomic_DNA"/>
</dbReference>
<dbReference type="GO" id="GO:0005886">
    <property type="term" value="C:plasma membrane"/>
    <property type="evidence" value="ECO:0007669"/>
    <property type="project" value="UniProtKB-SubCell"/>
</dbReference>
<organism evidence="6 7">
    <name type="scientific">Sphingobium algorifonticola</name>
    <dbReference type="NCBI Taxonomy" id="2008318"/>
    <lineage>
        <taxon>Bacteria</taxon>
        <taxon>Pseudomonadati</taxon>
        <taxon>Pseudomonadota</taxon>
        <taxon>Alphaproteobacteria</taxon>
        <taxon>Sphingomonadales</taxon>
        <taxon>Sphingomonadaceae</taxon>
        <taxon>Sphingobium</taxon>
    </lineage>
</organism>
<feature type="transmembrane region" description="Helical" evidence="5">
    <location>
        <begin position="93"/>
        <end position="111"/>
    </location>
</feature>
<protein>
    <recommendedName>
        <fullName evidence="5">Probable membrane transporter protein</fullName>
    </recommendedName>
</protein>
<feature type="transmembrane region" description="Helical" evidence="5">
    <location>
        <begin position="198"/>
        <end position="219"/>
    </location>
</feature>
<dbReference type="InterPro" id="IPR002781">
    <property type="entry name" value="TM_pro_TauE-like"/>
</dbReference>
<accession>A0A437J6N1</accession>
<proteinExistence type="inferred from homology"/>
<comment type="similarity">
    <text evidence="5">Belongs to the 4-toluene sulfonate uptake permease (TSUP) (TC 2.A.102) family.</text>
</comment>
<comment type="caution">
    <text evidence="6">The sequence shown here is derived from an EMBL/GenBank/DDBJ whole genome shotgun (WGS) entry which is preliminary data.</text>
</comment>
<feature type="transmembrane region" description="Helical" evidence="5">
    <location>
        <begin position="165"/>
        <end position="186"/>
    </location>
</feature>
<dbReference type="PANTHER" id="PTHR43701:SF5">
    <property type="entry name" value="MEMBRANE TRANSPORTER PROTEIN-RELATED"/>
    <property type="match status" value="1"/>
</dbReference>
<keyword evidence="2 5" id="KW-0812">Transmembrane</keyword>
<keyword evidence="5" id="KW-1003">Cell membrane</keyword>
<evidence type="ECO:0000313" key="7">
    <source>
        <dbReference type="Proteomes" id="UP000282977"/>
    </source>
</evidence>
<comment type="subcellular location">
    <subcellularLocation>
        <location evidence="5">Cell membrane</location>
        <topology evidence="5">Multi-pass membrane protein</topology>
    </subcellularLocation>
    <subcellularLocation>
        <location evidence="1">Membrane</location>
        <topology evidence="1">Multi-pass membrane protein</topology>
    </subcellularLocation>
</comment>
<evidence type="ECO:0000256" key="2">
    <source>
        <dbReference type="ARBA" id="ARBA00022692"/>
    </source>
</evidence>
<name>A0A437J6N1_9SPHN</name>
<dbReference type="AlphaFoldDB" id="A0A437J6N1"/>
<dbReference type="Pfam" id="PF01925">
    <property type="entry name" value="TauE"/>
    <property type="match status" value="1"/>
</dbReference>
<evidence type="ECO:0000256" key="5">
    <source>
        <dbReference type="RuleBase" id="RU363041"/>
    </source>
</evidence>
<gene>
    <name evidence="6" type="ORF">ENE74_10215</name>
</gene>
<dbReference type="Proteomes" id="UP000282977">
    <property type="component" value="Unassembled WGS sequence"/>
</dbReference>
<keyword evidence="4 5" id="KW-0472">Membrane</keyword>
<feature type="transmembrane region" description="Helical" evidence="5">
    <location>
        <begin position="226"/>
        <end position="244"/>
    </location>
</feature>
<dbReference type="OrthoDB" id="560496at2"/>
<feature type="transmembrane region" description="Helical" evidence="5">
    <location>
        <begin position="37"/>
        <end position="60"/>
    </location>
</feature>
<evidence type="ECO:0000256" key="3">
    <source>
        <dbReference type="ARBA" id="ARBA00022989"/>
    </source>
</evidence>
<sequence length="250" mass="26371">MTVLALLFGLTAALYAAVGFGGGSTYNALLALWGVDYRILPAIALLCNIIVVTGGSIRFARAGLVPWRRLWPILMLSAPLAWLGGRTPISESLFTGLLGLSLLIAGLLLLFQPERRDDLPDSQSRIVTPLIGAGVGLLSGLVGIGGGIFLAPVMHLIGWARAKRIAACASVFILVNSIAGLAGQIMKIADPVLEAELLSYWPLGLAVLIGGQLGSIIGIRLLPASLVRRVTAVLILYVAVRMLAKWAGWF</sequence>
<evidence type="ECO:0000256" key="1">
    <source>
        <dbReference type="ARBA" id="ARBA00004141"/>
    </source>
</evidence>
<evidence type="ECO:0000313" key="6">
    <source>
        <dbReference type="EMBL" id="RVT40842.1"/>
    </source>
</evidence>
<dbReference type="InterPro" id="IPR051598">
    <property type="entry name" value="TSUP/Inactive_protease-like"/>
</dbReference>